<dbReference type="EMBL" id="QKRW01000022">
    <property type="protein sequence ID" value="RAL62931.1"/>
    <property type="molecule type" value="Genomic_DNA"/>
</dbReference>
<keyword evidence="2" id="KW-1185">Reference proteome</keyword>
<dbReference type="AlphaFoldDB" id="A0A395IS08"/>
<accession>A0A395IS08</accession>
<gene>
    <name evidence="1" type="ORF">DID88_004772</name>
</gene>
<organism evidence="1 2">
    <name type="scientific">Monilinia fructigena</name>
    <dbReference type="NCBI Taxonomy" id="38457"/>
    <lineage>
        <taxon>Eukaryota</taxon>
        <taxon>Fungi</taxon>
        <taxon>Dikarya</taxon>
        <taxon>Ascomycota</taxon>
        <taxon>Pezizomycotina</taxon>
        <taxon>Leotiomycetes</taxon>
        <taxon>Helotiales</taxon>
        <taxon>Sclerotiniaceae</taxon>
        <taxon>Monilinia</taxon>
    </lineage>
</organism>
<reference evidence="1 2" key="1">
    <citation type="submission" date="2018-06" db="EMBL/GenBank/DDBJ databases">
        <title>Genome Sequence of the Brown Rot Fungal Pathogen Monilinia fructigena.</title>
        <authorList>
            <person name="Landi L."/>
            <person name="De Miccolis Angelini R.M."/>
            <person name="Pollastro S."/>
            <person name="Abate D."/>
            <person name="Faretra F."/>
            <person name="Romanazzi G."/>
        </authorList>
    </citation>
    <scope>NUCLEOTIDE SEQUENCE [LARGE SCALE GENOMIC DNA]</scope>
    <source>
        <strain evidence="1 2">Mfrg269</strain>
    </source>
</reference>
<protein>
    <submittedName>
        <fullName evidence="1">Uncharacterized protein</fullName>
    </submittedName>
</protein>
<dbReference type="Proteomes" id="UP000249056">
    <property type="component" value="Unassembled WGS sequence"/>
</dbReference>
<name>A0A395IS08_9HELO</name>
<sequence>MSLASPLWKNLKIEPKTGEEPKVANNEDLFQDLPPDLIEVANGDHTKELTPPPEKNATFESCRNNIHTVLQSVSEPALGKVAEFSSVDLDAINELQMKDAPKTTKESNESL</sequence>
<evidence type="ECO:0000313" key="2">
    <source>
        <dbReference type="Proteomes" id="UP000249056"/>
    </source>
</evidence>
<proteinExistence type="predicted"/>
<comment type="caution">
    <text evidence="1">The sequence shown here is derived from an EMBL/GenBank/DDBJ whole genome shotgun (WGS) entry which is preliminary data.</text>
</comment>
<evidence type="ECO:0000313" key="1">
    <source>
        <dbReference type="EMBL" id="RAL62931.1"/>
    </source>
</evidence>